<reference evidence="1" key="2">
    <citation type="submission" date="2024-06" db="EMBL/GenBank/DDBJ databases">
        <authorList>
            <person name="Plum-Jensen L.E."/>
            <person name="Schramm A."/>
            <person name="Marshall I.P.G."/>
        </authorList>
    </citation>
    <scope>NUCLEOTIDE SEQUENCE</scope>
    <source>
        <strain evidence="1">Rat1</strain>
    </source>
</reference>
<protein>
    <recommendedName>
        <fullName evidence="2">PD-(D/E)XK nuclease superfamily protein</fullName>
    </recommendedName>
</protein>
<dbReference type="KEGG" id="eaj:Q3M24_17165"/>
<evidence type="ECO:0000313" key="1">
    <source>
        <dbReference type="EMBL" id="XCN72023.1"/>
    </source>
</evidence>
<proteinExistence type="predicted"/>
<evidence type="ECO:0008006" key="2">
    <source>
        <dbReference type="Google" id="ProtNLM"/>
    </source>
</evidence>
<dbReference type="EMBL" id="CP159373">
    <property type="protein sequence ID" value="XCN72023.1"/>
    <property type="molecule type" value="Genomic_DNA"/>
</dbReference>
<dbReference type="AlphaFoldDB" id="A0AAU8LS99"/>
<gene>
    <name evidence="1" type="ORF">Q3M24_17165</name>
</gene>
<organism evidence="1">
    <name type="scientific">Candidatus Electrothrix aestuarii</name>
    <dbReference type="NCBI Taxonomy" id="3062594"/>
    <lineage>
        <taxon>Bacteria</taxon>
        <taxon>Pseudomonadati</taxon>
        <taxon>Thermodesulfobacteriota</taxon>
        <taxon>Desulfobulbia</taxon>
        <taxon>Desulfobulbales</taxon>
        <taxon>Desulfobulbaceae</taxon>
        <taxon>Candidatus Electrothrix</taxon>
    </lineage>
</organism>
<reference evidence="1" key="1">
    <citation type="journal article" date="2024" name="Syst. Appl. Microbiol.">
        <title>First single-strain enrichments of Electrothrix cable bacteria, description of E. aestuarii sp. nov. and E. rattekaaiensis sp. nov., and proposal of a cable bacteria taxonomy following the rules of the SeqCode.</title>
        <authorList>
            <person name="Plum-Jensen L.E."/>
            <person name="Schramm A."/>
            <person name="Marshall I.P.G."/>
        </authorList>
    </citation>
    <scope>NUCLEOTIDE SEQUENCE</scope>
    <source>
        <strain evidence="1">Rat1</strain>
    </source>
</reference>
<sequence>MKSFSKWTIAEVEETFGLSLCKNCELLNQWLDISETAPLVAEEEQLLAEFRAKLLDHIWDWNEWELKGKFIFPLLTAVDFDQELYQSFIEREISVEIEDDTLSGMVDFFVANGRRYPKHPYFFIHEFKREHEASGDPLGQLLVTMVAAQKLNNDGKPVYGCYVMGRLWFFVVLDGQDYATSLAYDATKDDINEIFILLKKSKTIIEELIGQPRQ</sequence>
<name>A0AAU8LS99_9BACT</name>
<accession>A0AAU8LS99</accession>